<name>A0A9D5A4F5_PEA</name>
<feature type="domain" description="Retrovirus-related Pol polyprotein from transposon TNT 1-94-like beta-barrel" evidence="1">
    <location>
        <begin position="48"/>
        <end position="78"/>
    </location>
</feature>
<evidence type="ECO:0000313" key="3">
    <source>
        <dbReference type="Proteomes" id="UP001058974"/>
    </source>
</evidence>
<dbReference type="AlphaFoldDB" id="A0A9D5A4F5"/>
<sequence length="102" mass="12058">MVIKARDFGAFIPHYNVYTLVTKLKSLKTQMERKYNQVECIESTEKMWYLDSGCSRHMEGNISLFIDFVPKKKRFVTMEIKINELFLEKVVEVIPHLLLSPM</sequence>
<reference evidence="2 3" key="1">
    <citation type="journal article" date="2022" name="Nat. Genet.">
        <title>Improved pea reference genome and pan-genome highlight genomic features and evolutionary characteristics.</title>
        <authorList>
            <person name="Yang T."/>
            <person name="Liu R."/>
            <person name="Luo Y."/>
            <person name="Hu S."/>
            <person name="Wang D."/>
            <person name="Wang C."/>
            <person name="Pandey M.K."/>
            <person name="Ge S."/>
            <person name="Xu Q."/>
            <person name="Li N."/>
            <person name="Li G."/>
            <person name="Huang Y."/>
            <person name="Saxena R.K."/>
            <person name="Ji Y."/>
            <person name="Li M."/>
            <person name="Yan X."/>
            <person name="He Y."/>
            <person name="Liu Y."/>
            <person name="Wang X."/>
            <person name="Xiang C."/>
            <person name="Varshney R.K."/>
            <person name="Ding H."/>
            <person name="Gao S."/>
            <person name="Zong X."/>
        </authorList>
    </citation>
    <scope>NUCLEOTIDE SEQUENCE [LARGE SCALE GENOMIC DNA]</scope>
    <source>
        <strain evidence="2 3">cv. Zhongwan 6</strain>
    </source>
</reference>
<keyword evidence="3" id="KW-1185">Reference proteome</keyword>
<organism evidence="2 3">
    <name type="scientific">Pisum sativum</name>
    <name type="common">Garden pea</name>
    <name type="synonym">Lathyrus oleraceus</name>
    <dbReference type="NCBI Taxonomy" id="3888"/>
    <lineage>
        <taxon>Eukaryota</taxon>
        <taxon>Viridiplantae</taxon>
        <taxon>Streptophyta</taxon>
        <taxon>Embryophyta</taxon>
        <taxon>Tracheophyta</taxon>
        <taxon>Spermatophyta</taxon>
        <taxon>Magnoliopsida</taxon>
        <taxon>eudicotyledons</taxon>
        <taxon>Gunneridae</taxon>
        <taxon>Pentapetalae</taxon>
        <taxon>rosids</taxon>
        <taxon>fabids</taxon>
        <taxon>Fabales</taxon>
        <taxon>Fabaceae</taxon>
        <taxon>Papilionoideae</taxon>
        <taxon>50 kb inversion clade</taxon>
        <taxon>NPAAA clade</taxon>
        <taxon>Hologalegina</taxon>
        <taxon>IRL clade</taxon>
        <taxon>Fabeae</taxon>
        <taxon>Lathyrus</taxon>
    </lineage>
</organism>
<accession>A0A9D5A4F5</accession>
<dbReference type="InterPro" id="IPR054722">
    <property type="entry name" value="PolX-like_BBD"/>
</dbReference>
<dbReference type="Gramene" id="Psat06G0141600-T1">
    <property type="protein sequence ID" value="KAI5394791.1"/>
    <property type="gene ID" value="KIW84_061416"/>
</dbReference>
<dbReference type="Pfam" id="PF22936">
    <property type="entry name" value="Pol_BBD"/>
    <property type="match status" value="1"/>
</dbReference>
<evidence type="ECO:0000259" key="1">
    <source>
        <dbReference type="Pfam" id="PF22936"/>
    </source>
</evidence>
<dbReference type="EMBL" id="JAMSHJ010000006">
    <property type="protein sequence ID" value="KAI5394791.1"/>
    <property type="molecule type" value="Genomic_DNA"/>
</dbReference>
<protein>
    <recommendedName>
        <fullName evidence="1">Retrovirus-related Pol polyprotein from transposon TNT 1-94-like beta-barrel domain-containing protein</fullName>
    </recommendedName>
</protein>
<dbReference type="Proteomes" id="UP001058974">
    <property type="component" value="Chromosome 6"/>
</dbReference>
<evidence type="ECO:0000313" key="2">
    <source>
        <dbReference type="EMBL" id="KAI5394791.1"/>
    </source>
</evidence>
<gene>
    <name evidence="2" type="ORF">KIW84_061416</name>
</gene>
<proteinExistence type="predicted"/>
<comment type="caution">
    <text evidence="2">The sequence shown here is derived from an EMBL/GenBank/DDBJ whole genome shotgun (WGS) entry which is preliminary data.</text>
</comment>